<dbReference type="InterPro" id="IPR001041">
    <property type="entry name" value="2Fe-2S_ferredoxin-type"/>
</dbReference>
<feature type="domain" description="2Fe-2S ferredoxin-type" evidence="6">
    <location>
        <begin position="3"/>
        <end position="79"/>
    </location>
</feature>
<reference evidence="7 8" key="1">
    <citation type="submission" date="2020-08" db="EMBL/GenBank/DDBJ databases">
        <title>Genome public.</title>
        <authorList>
            <person name="Liu C."/>
            <person name="Sun Q."/>
        </authorList>
    </citation>
    <scope>NUCLEOTIDE SEQUENCE [LARGE SCALE GENOMIC DNA]</scope>
    <source>
        <strain evidence="7 8">BX1</strain>
    </source>
</reference>
<dbReference type="InterPro" id="IPR002888">
    <property type="entry name" value="2Fe-2S-bd"/>
</dbReference>
<dbReference type="InterPro" id="IPR036010">
    <property type="entry name" value="2Fe-2S_ferredoxin-like_sf"/>
</dbReference>
<dbReference type="Pfam" id="PF00111">
    <property type="entry name" value="Fer2"/>
    <property type="match status" value="1"/>
</dbReference>
<dbReference type="PROSITE" id="PS00197">
    <property type="entry name" value="2FE2S_FER_1"/>
    <property type="match status" value="1"/>
</dbReference>
<evidence type="ECO:0000256" key="2">
    <source>
        <dbReference type="ARBA" id="ARBA00022723"/>
    </source>
</evidence>
<gene>
    <name evidence="7" type="ORF">H8717_15170</name>
</gene>
<keyword evidence="2" id="KW-0479">Metal-binding</keyword>
<evidence type="ECO:0000313" key="8">
    <source>
        <dbReference type="Proteomes" id="UP000658131"/>
    </source>
</evidence>
<evidence type="ECO:0000259" key="6">
    <source>
        <dbReference type="PROSITE" id="PS51085"/>
    </source>
</evidence>
<evidence type="ECO:0000313" key="7">
    <source>
        <dbReference type="EMBL" id="MBC8577734.1"/>
    </source>
</evidence>
<sequence length="157" mass="17136">MSRKIQFCLNDRIVSAEVEETEILSDTLRNHFGMIGLKEGCKTGDCGTCTVLLNGNAVRSCLILTCSIEGKNITTIEGLGDARHVHPIQQAFIDAGAVQCGFCIPGMVLTAKALLDRNHYPSEEEIRVALSGNLCRCTGYEKIVKAVLLASQRMYTK</sequence>
<dbReference type="EMBL" id="JACRTB010000046">
    <property type="protein sequence ID" value="MBC8577734.1"/>
    <property type="molecule type" value="Genomic_DNA"/>
</dbReference>
<keyword evidence="1" id="KW-0001">2Fe-2S</keyword>
<keyword evidence="4" id="KW-0408">Iron</keyword>
<dbReference type="PROSITE" id="PS51085">
    <property type="entry name" value="2FE2S_FER_2"/>
    <property type="match status" value="1"/>
</dbReference>
<protein>
    <submittedName>
        <fullName evidence="7">(2Fe-2S)-binding protein</fullName>
    </submittedName>
</protein>
<dbReference type="Proteomes" id="UP000658131">
    <property type="component" value="Unassembled WGS sequence"/>
</dbReference>
<keyword evidence="8" id="KW-1185">Reference proteome</keyword>
<dbReference type="SUPFAM" id="SSF47741">
    <property type="entry name" value="CO dehydrogenase ISP C-domain like"/>
    <property type="match status" value="1"/>
</dbReference>
<organism evidence="7 8">
    <name type="scientific">Yanshouia hominis</name>
    <dbReference type="NCBI Taxonomy" id="2763673"/>
    <lineage>
        <taxon>Bacteria</taxon>
        <taxon>Bacillati</taxon>
        <taxon>Bacillota</taxon>
        <taxon>Clostridia</taxon>
        <taxon>Eubacteriales</taxon>
        <taxon>Oscillospiraceae</taxon>
        <taxon>Yanshouia</taxon>
    </lineage>
</organism>
<dbReference type="Gene3D" id="1.10.150.120">
    <property type="entry name" value="[2Fe-2S]-binding domain"/>
    <property type="match status" value="1"/>
</dbReference>
<dbReference type="PANTHER" id="PTHR44379:SF5">
    <property type="entry name" value="OXIDOREDUCTASE WITH IRON-SULFUR SUBUNIT"/>
    <property type="match status" value="1"/>
</dbReference>
<comment type="caution">
    <text evidence="7">The sequence shown here is derived from an EMBL/GenBank/DDBJ whole genome shotgun (WGS) entry which is preliminary data.</text>
</comment>
<keyword evidence="3" id="KW-0560">Oxidoreductase</keyword>
<dbReference type="Pfam" id="PF01799">
    <property type="entry name" value="Fer2_2"/>
    <property type="match status" value="1"/>
</dbReference>
<proteinExistence type="predicted"/>
<name>A0ABR7NMX4_9FIRM</name>
<dbReference type="InterPro" id="IPR036884">
    <property type="entry name" value="2Fe-2S-bd_dom_sf"/>
</dbReference>
<evidence type="ECO:0000256" key="4">
    <source>
        <dbReference type="ARBA" id="ARBA00023004"/>
    </source>
</evidence>
<dbReference type="Gene3D" id="3.10.20.30">
    <property type="match status" value="1"/>
</dbReference>
<dbReference type="InterPro" id="IPR051452">
    <property type="entry name" value="Diverse_Oxidoreductases"/>
</dbReference>
<evidence type="ECO:0000256" key="1">
    <source>
        <dbReference type="ARBA" id="ARBA00022714"/>
    </source>
</evidence>
<dbReference type="InterPro" id="IPR012675">
    <property type="entry name" value="Beta-grasp_dom_sf"/>
</dbReference>
<evidence type="ECO:0000256" key="3">
    <source>
        <dbReference type="ARBA" id="ARBA00023002"/>
    </source>
</evidence>
<dbReference type="PANTHER" id="PTHR44379">
    <property type="entry name" value="OXIDOREDUCTASE WITH IRON-SULFUR SUBUNIT"/>
    <property type="match status" value="1"/>
</dbReference>
<dbReference type="SUPFAM" id="SSF54292">
    <property type="entry name" value="2Fe-2S ferredoxin-like"/>
    <property type="match status" value="1"/>
</dbReference>
<accession>A0ABR7NMX4</accession>
<keyword evidence="5" id="KW-0411">Iron-sulfur</keyword>
<dbReference type="InterPro" id="IPR006058">
    <property type="entry name" value="2Fe2S_fd_BS"/>
</dbReference>
<evidence type="ECO:0000256" key="5">
    <source>
        <dbReference type="ARBA" id="ARBA00023014"/>
    </source>
</evidence>
<dbReference type="RefSeq" id="WP_262401090.1">
    <property type="nucleotide sequence ID" value="NZ_JACRTB010000046.1"/>
</dbReference>